<feature type="chain" id="PRO_5012185169" evidence="5">
    <location>
        <begin position="27"/>
        <end position="420"/>
    </location>
</feature>
<keyword evidence="3 4" id="KW-0408">Iron</keyword>
<evidence type="ECO:0000313" key="7">
    <source>
        <dbReference type="EMBL" id="BAW80264.1"/>
    </source>
</evidence>
<dbReference type="PROSITE" id="PS51007">
    <property type="entry name" value="CYTC"/>
    <property type="match status" value="1"/>
</dbReference>
<feature type="signal peptide" evidence="5">
    <location>
        <begin position="1"/>
        <end position="26"/>
    </location>
</feature>
<dbReference type="InterPro" id="IPR036909">
    <property type="entry name" value="Cyt_c-like_dom_sf"/>
</dbReference>
<evidence type="ECO:0000259" key="6">
    <source>
        <dbReference type="PROSITE" id="PS51007"/>
    </source>
</evidence>
<dbReference type="GO" id="GO:0020037">
    <property type="term" value="F:heme binding"/>
    <property type="evidence" value="ECO:0007669"/>
    <property type="project" value="InterPro"/>
</dbReference>
<evidence type="ECO:0000256" key="2">
    <source>
        <dbReference type="ARBA" id="ARBA00022723"/>
    </source>
</evidence>
<feature type="domain" description="Cytochrome c" evidence="6">
    <location>
        <begin position="314"/>
        <end position="420"/>
    </location>
</feature>
<accession>A0A1Q2SMA2</accession>
<protein>
    <submittedName>
        <fullName evidence="7">Lipoprotein</fullName>
    </submittedName>
</protein>
<name>A0A1Q2SMA2_9GAMM</name>
<evidence type="ECO:0000313" key="8">
    <source>
        <dbReference type="Proteomes" id="UP000243679"/>
    </source>
</evidence>
<keyword evidence="1 4" id="KW-0349">Heme</keyword>
<organism evidence="7 8">
    <name type="scientific">Candidatus Nitrosoglobus terrae</name>
    <dbReference type="NCBI Taxonomy" id="1630141"/>
    <lineage>
        <taxon>Bacteria</taxon>
        <taxon>Pseudomonadati</taxon>
        <taxon>Pseudomonadota</taxon>
        <taxon>Gammaproteobacteria</taxon>
        <taxon>Chromatiales</taxon>
        <taxon>Chromatiaceae</taxon>
        <taxon>Candidatus Nitrosoglobus</taxon>
    </lineage>
</organism>
<dbReference type="EMBL" id="AP014836">
    <property type="protein sequence ID" value="BAW80264.1"/>
    <property type="molecule type" value="Genomic_DNA"/>
</dbReference>
<dbReference type="AlphaFoldDB" id="A0A1Q2SMA2"/>
<dbReference type="GO" id="GO:0009055">
    <property type="term" value="F:electron transfer activity"/>
    <property type="evidence" value="ECO:0007669"/>
    <property type="project" value="InterPro"/>
</dbReference>
<dbReference type="InterPro" id="IPR051395">
    <property type="entry name" value="Cytochrome_c_Peroxidase/MauG"/>
</dbReference>
<dbReference type="SUPFAM" id="SSF46626">
    <property type="entry name" value="Cytochrome c"/>
    <property type="match status" value="1"/>
</dbReference>
<evidence type="ECO:0000256" key="5">
    <source>
        <dbReference type="SAM" id="SignalP"/>
    </source>
</evidence>
<evidence type="ECO:0000256" key="3">
    <source>
        <dbReference type="ARBA" id="ARBA00023004"/>
    </source>
</evidence>
<dbReference type="RefSeq" id="WP_096526827.1">
    <property type="nucleotide sequence ID" value="NZ_AP014836.1"/>
</dbReference>
<proteinExistence type="predicted"/>
<keyword evidence="5" id="KW-0732">Signal</keyword>
<dbReference type="Gene3D" id="1.10.760.10">
    <property type="entry name" value="Cytochrome c-like domain"/>
    <property type="match status" value="1"/>
</dbReference>
<keyword evidence="8" id="KW-1185">Reference proteome</keyword>
<dbReference type="InterPro" id="IPR009056">
    <property type="entry name" value="Cyt_c-like_dom"/>
</dbReference>
<dbReference type="Proteomes" id="UP000243679">
    <property type="component" value="Chromosome"/>
</dbReference>
<dbReference type="KEGG" id="ntt:TAO_0894"/>
<gene>
    <name evidence="7" type="ORF">TAO_0894</name>
</gene>
<dbReference type="GO" id="GO:0004130">
    <property type="term" value="F:cytochrome-c peroxidase activity"/>
    <property type="evidence" value="ECO:0007669"/>
    <property type="project" value="TreeGrafter"/>
</dbReference>
<keyword evidence="7" id="KW-0449">Lipoprotein</keyword>
<dbReference type="PANTHER" id="PTHR30600:SF9">
    <property type="entry name" value="BLR7738 PROTEIN"/>
    <property type="match status" value="1"/>
</dbReference>
<dbReference type="GO" id="GO:0046872">
    <property type="term" value="F:metal ion binding"/>
    <property type="evidence" value="ECO:0007669"/>
    <property type="project" value="UniProtKB-KW"/>
</dbReference>
<dbReference type="OrthoDB" id="9805202at2"/>
<evidence type="ECO:0000256" key="1">
    <source>
        <dbReference type="ARBA" id="ARBA00022617"/>
    </source>
</evidence>
<dbReference type="PANTHER" id="PTHR30600">
    <property type="entry name" value="CYTOCHROME C PEROXIDASE-RELATED"/>
    <property type="match status" value="1"/>
</dbReference>
<keyword evidence="2 4" id="KW-0479">Metal-binding</keyword>
<reference evidence="7 8" key="1">
    <citation type="journal article" date="2017" name="ISME J.">
        <title>An acid-tolerant ammonia-oxidizing ?-proteobacterium from soil.</title>
        <authorList>
            <person name="Hayatsu M."/>
            <person name="Tago K."/>
            <person name="Uchiyama I."/>
            <person name="Toyoda A."/>
            <person name="Wang Y."/>
            <person name="Shimomura Y."/>
            <person name="Okubo T."/>
            <person name="Kurisu F."/>
            <person name="Hirono Y."/>
            <person name="Nonaka K."/>
            <person name="Akiyama H."/>
            <person name="Itoh T."/>
            <person name="Takami H."/>
        </authorList>
    </citation>
    <scope>NUCLEOTIDE SEQUENCE [LARGE SCALE GENOMIC DNA]</scope>
    <source>
        <strain evidence="7 8">TAO100</strain>
    </source>
</reference>
<sequence length="420" mass="44591">MKAKLFSALTGGALLAISGVISYSVAQQSNDSTPQDQNEALIAQGQQVFRFNTFGDEITWTDKLQLNTVISQAVDPLTALAVGLKVDVDALPEAVQKGITGGSIDLSSPATTVALLKLDAVVGVKGTVETVNGTDTLTQVGVTCALCHSTVDNSFIPGIGHRLDGWPNHDLDPGKIIALSPAFSQADKDKLNSWGPGMYDPRFNIDGLSDPVVIPPAYGLEGVHSVVYTGDGPSLSYWNRYVAVTQMGGQGLFSDPRIGTHINPDQPGLKPGWHPGVFVVNGKQDLVTSNLAALQAYQLSISAPLPPEGSFDPDAAARGEGLFDGSAGCARCHSGPKFTDANQRLHPPADTVAEDKLYVTRSATGMWRTTPLRGLWQHPPYLHDGSAQTLSDVVQIYNDKMNLGLTSAQMSDLAEYLKTL</sequence>
<evidence type="ECO:0000256" key="4">
    <source>
        <dbReference type="PROSITE-ProRule" id="PRU00433"/>
    </source>
</evidence>